<dbReference type="Proteomes" id="UP001173801">
    <property type="component" value="Unassembled WGS sequence"/>
</dbReference>
<keyword evidence="4" id="KW-0500">Molybdenum</keyword>
<dbReference type="InterPro" id="IPR036688">
    <property type="entry name" value="MoeA_C_domain_IV_sf"/>
</dbReference>
<protein>
    <recommendedName>
        <fullName evidence="4">Molybdopterin molybdenumtransferase</fullName>
        <ecNumber evidence="4">2.10.1.1</ecNumber>
    </recommendedName>
</protein>
<dbReference type="Gene3D" id="2.170.190.11">
    <property type="entry name" value="Molybdopterin biosynthesis moea protein, domain 3"/>
    <property type="match status" value="1"/>
</dbReference>
<evidence type="ECO:0000313" key="8">
    <source>
        <dbReference type="Proteomes" id="UP001173801"/>
    </source>
</evidence>
<dbReference type="InterPro" id="IPR038987">
    <property type="entry name" value="MoeA-like"/>
</dbReference>
<evidence type="ECO:0000256" key="5">
    <source>
        <dbReference type="SAM" id="Phobius"/>
    </source>
</evidence>
<comment type="pathway">
    <text evidence="4">Cofactor biosynthesis; molybdopterin biosynthesis.</text>
</comment>
<proteinExistence type="inferred from homology"/>
<reference evidence="7" key="1">
    <citation type="submission" date="2022-08" db="EMBL/GenBank/DDBJ databases">
        <authorList>
            <person name="Wang H."/>
        </authorList>
    </citation>
    <scope>NUCLEOTIDE SEQUENCE</scope>
    <source>
        <strain evidence="7">PS10</strain>
    </source>
</reference>
<dbReference type="SMART" id="SM00852">
    <property type="entry name" value="MoCF_biosynth"/>
    <property type="match status" value="1"/>
</dbReference>
<keyword evidence="5" id="KW-1133">Transmembrane helix</keyword>
<dbReference type="PANTHER" id="PTHR10192:SF5">
    <property type="entry name" value="GEPHYRIN"/>
    <property type="match status" value="1"/>
</dbReference>
<comment type="caution">
    <text evidence="7">The sequence shown here is derived from an EMBL/GenBank/DDBJ whole genome shotgun (WGS) entry which is preliminary data.</text>
</comment>
<sequence length="385" mass="42203">MASLSEANEALNAINLDFTGEFVNVKNALNRELIDDIFSTKDLPCFDNSALDGYALKFEYKQSGYVLKDTILAGDKRNLEIKDNECIRIMTGAKFPSGADTILRLEDSYEKDGLIYAKSLKKGEAHRLRGEEVKSGEILIKNGTKLTPAHLMLLASQGINEVFVKTLPKIAIFSSGNELREPWQRADDDEIYNANAHGISALLLQNGFKSSYLGTIKDSFEATKNALKSAMNFDVIICSGGASKGDADYMKDALLSLGFTEIFSHVNIRPGAPSKAFKNGNKIAFVLAGNPMAAFLMAFLLIVPFLTKTKHELTKATLKNSLKLKSGRINVVLGEFKNGVFNVLNDNKYGSGMITPLVNSNAIYLSKSDESEILEGSEIFILRLS</sequence>
<evidence type="ECO:0000313" key="7">
    <source>
        <dbReference type="EMBL" id="MDL0088249.1"/>
    </source>
</evidence>
<dbReference type="SUPFAM" id="SSF63882">
    <property type="entry name" value="MoeA N-terminal region -like"/>
    <property type="match status" value="1"/>
</dbReference>
<comment type="cofactor">
    <cofactor evidence="4">
        <name>Mg(2+)</name>
        <dbReference type="ChEBI" id="CHEBI:18420"/>
    </cofactor>
</comment>
<dbReference type="RefSeq" id="WP_284936901.1">
    <property type="nucleotide sequence ID" value="NZ_JANURM010000002.1"/>
</dbReference>
<dbReference type="PANTHER" id="PTHR10192">
    <property type="entry name" value="MOLYBDOPTERIN BIOSYNTHESIS PROTEIN"/>
    <property type="match status" value="1"/>
</dbReference>
<dbReference type="Gene3D" id="2.40.340.10">
    <property type="entry name" value="MoeA, C-terminal, domain IV"/>
    <property type="match status" value="1"/>
</dbReference>
<keyword evidence="4" id="KW-0501">Molybdenum cofactor biosynthesis</keyword>
<dbReference type="SUPFAM" id="SSF53218">
    <property type="entry name" value="Molybdenum cofactor biosynthesis proteins"/>
    <property type="match status" value="1"/>
</dbReference>
<keyword evidence="4" id="KW-0808">Transferase</keyword>
<evidence type="ECO:0000256" key="3">
    <source>
        <dbReference type="ARBA" id="ARBA00047317"/>
    </source>
</evidence>
<dbReference type="InterPro" id="IPR005110">
    <property type="entry name" value="MoeA_linker/N"/>
</dbReference>
<dbReference type="EC" id="2.10.1.1" evidence="4"/>
<dbReference type="EMBL" id="JANURM010000002">
    <property type="protein sequence ID" value="MDL0088249.1"/>
    <property type="molecule type" value="Genomic_DNA"/>
</dbReference>
<keyword evidence="4" id="KW-0460">Magnesium</keyword>
<evidence type="ECO:0000256" key="2">
    <source>
        <dbReference type="ARBA" id="ARBA00010763"/>
    </source>
</evidence>
<keyword evidence="4" id="KW-0479">Metal-binding</keyword>
<dbReference type="Pfam" id="PF03453">
    <property type="entry name" value="MoeA_N"/>
    <property type="match status" value="1"/>
</dbReference>
<dbReference type="Gene3D" id="3.90.105.10">
    <property type="entry name" value="Molybdopterin biosynthesis moea protein, domain 2"/>
    <property type="match status" value="1"/>
</dbReference>
<organism evidence="7 8">
    <name type="scientific">Campylobacter gastrosuis</name>
    <dbReference type="NCBI Taxonomy" id="2974576"/>
    <lineage>
        <taxon>Bacteria</taxon>
        <taxon>Pseudomonadati</taxon>
        <taxon>Campylobacterota</taxon>
        <taxon>Epsilonproteobacteria</taxon>
        <taxon>Campylobacterales</taxon>
        <taxon>Campylobacteraceae</taxon>
        <taxon>Campylobacter</taxon>
    </lineage>
</organism>
<feature type="domain" description="MoaB/Mog" evidence="6">
    <location>
        <begin position="171"/>
        <end position="308"/>
    </location>
</feature>
<comment type="function">
    <text evidence="1 4">Catalyzes the insertion of molybdate into adenylated molybdopterin with the concomitant release of AMP.</text>
</comment>
<dbReference type="InterPro" id="IPR001453">
    <property type="entry name" value="MoaB/Mog_dom"/>
</dbReference>
<name>A0ABT7HPC3_9BACT</name>
<gene>
    <name evidence="7" type="ORF">NYG85_02510</name>
</gene>
<evidence type="ECO:0000256" key="4">
    <source>
        <dbReference type="RuleBase" id="RU365090"/>
    </source>
</evidence>
<keyword evidence="5" id="KW-0812">Transmembrane</keyword>
<keyword evidence="8" id="KW-1185">Reference proteome</keyword>
<feature type="transmembrane region" description="Helical" evidence="5">
    <location>
        <begin position="283"/>
        <end position="306"/>
    </location>
</feature>
<comment type="similarity">
    <text evidence="2 4">Belongs to the MoeA family.</text>
</comment>
<keyword evidence="5" id="KW-0472">Membrane</keyword>
<dbReference type="CDD" id="cd00887">
    <property type="entry name" value="MoeA"/>
    <property type="match status" value="1"/>
</dbReference>
<evidence type="ECO:0000259" key="6">
    <source>
        <dbReference type="SMART" id="SM00852"/>
    </source>
</evidence>
<comment type="catalytic activity">
    <reaction evidence="3">
        <text>adenylyl-molybdopterin + molybdate = Mo-molybdopterin + AMP + H(+)</text>
        <dbReference type="Rhea" id="RHEA:35047"/>
        <dbReference type="ChEBI" id="CHEBI:15378"/>
        <dbReference type="ChEBI" id="CHEBI:36264"/>
        <dbReference type="ChEBI" id="CHEBI:62727"/>
        <dbReference type="ChEBI" id="CHEBI:71302"/>
        <dbReference type="ChEBI" id="CHEBI:456215"/>
        <dbReference type="EC" id="2.10.1.1"/>
    </reaction>
</comment>
<reference evidence="7" key="2">
    <citation type="journal article" date="2023" name="Microorganisms">
        <title>Isolation and Genomic Characteristics of Cat-Borne Campylobacter felis sp. nov. and Sheep-Borne Campylobacter ovis sp. nov.</title>
        <authorList>
            <person name="Wang H."/>
            <person name="Li Y."/>
            <person name="Gu Y."/>
            <person name="Zhou G."/>
            <person name="Chen X."/>
            <person name="Zhang X."/>
            <person name="Shao Z."/>
            <person name="Zhang J."/>
            <person name="Zhang M."/>
        </authorList>
    </citation>
    <scope>NUCLEOTIDE SEQUENCE</scope>
    <source>
        <strain evidence="7">PS10</strain>
    </source>
</reference>
<dbReference type="InterPro" id="IPR036135">
    <property type="entry name" value="MoeA_linker/N_sf"/>
</dbReference>
<dbReference type="Gene3D" id="3.40.980.10">
    <property type="entry name" value="MoaB/Mog-like domain"/>
    <property type="match status" value="1"/>
</dbReference>
<accession>A0ABT7HPC3</accession>
<dbReference type="SUPFAM" id="SSF63867">
    <property type="entry name" value="MoeA C-terminal domain-like"/>
    <property type="match status" value="1"/>
</dbReference>
<dbReference type="Pfam" id="PF00994">
    <property type="entry name" value="MoCF_biosynth"/>
    <property type="match status" value="1"/>
</dbReference>
<evidence type="ECO:0000256" key="1">
    <source>
        <dbReference type="ARBA" id="ARBA00002901"/>
    </source>
</evidence>
<dbReference type="InterPro" id="IPR036425">
    <property type="entry name" value="MoaB/Mog-like_dom_sf"/>
</dbReference>